<proteinExistence type="predicted"/>
<evidence type="ECO:0000313" key="1">
    <source>
        <dbReference type="EMBL" id="KAI3745222.1"/>
    </source>
</evidence>
<comment type="caution">
    <text evidence="1">The sequence shown here is derived from an EMBL/GenBank/DDBJ whole genome shotgun (WGS) entry which is preliminary data.</text>
</comment>
<evidence type="ECO:0000313" key="2">
    <source>
        <dbReference type="Proteomes" id="UP001056120"/>
    </source>
</evidence>
<gene>
    <name evidence="1" type="ORF">L1987_58330</name>
</gene>
<dbReference type="Proteomes" id="UP001056120">
    <property type="component" value="Linkage Group LG19"/>
</dbReference>
<name>A0ACB9DF85_9ASTR</name>
<accession>A0ACB9DF85</accession>
<organism evidence="1 2">
    <name type="scientific">Smallanthus sonchifolius</name>
    <dbReference type="NCBI Taxonomy" id="185202"/>
    <lineage>
        <taxon>Eukaryota</taxon>
        <taxon>Viridiplantae</taxon>
        <taxon>Streptophyta</taxon>
        <taxon>Embryophyta</taxon>
        <taxon>Tracheophyta</taxon>
        <taxon>Spermatophyta</taxon>
        <taxon>Magnoliopsida</taxon>
        <taxon>eudicotyledons</taxon>
        <taxon>Gunneridae</taxon>
        <taxon>Pentapetalae</taxon>
        <taxon>asterids</taxon>
        <taxon>campanulids</taxon>
        <taxon>Asterales</taxon>
        <taxon>Asteraceae</taxon>
        <taxon>Asteroideae</taxon>
        <taxon>Heliantheae alliance</taxon>
        <taxon>Millerieae</taxon>
        <taxon>Smallanthus</taxon>
    </lineage>
</organism>
<keyword evidence="2" id="KW-1185">Reference proteome</keyword>
<protein>
    <submittedName>
        <fullName evidence="1">Uncharacterized protein</fullName>
    </submittedName>
</protein>
<dbReference type="EMBL" id="CM042036">
    <property type="protein sequence ID" value="KAI3745222.1"/>
    <property type="molecule type" value="Genomic_DNA"/>
</dbReference>
<reference evidence="2" key="1">
    <citation type="journal article" date="2022" name="Mol. Ecol. Resour.">
        <title>The genomes of chicory, endive, great burdock and yacon provide insights into Asteraceae palaeo-polyploidization history and plant inulin production.</title>
        <authorList>
            <person name="Fan W."/>
            <person name="Wang S."/>
            <person name="Wang H."/>
            <person name="Wang A."/>
            <person name="Jiang F."/>
            <person name="Liu H."/>
            <person name="Zhao H."/>
            <person name="Xu D."/>
            <person name="Zhang Y."/>
        </authorList>
    </citation>
    <scope>NUCLEOTIDE SEQUENCE [LARGE SCALE GENOMIC DNA]</scope>
    <source>
        <strain evidence="2">cv. Yunnan</strain>
    </source>
</reference>
<reference evidence="1 2" key="2">
    <citation type="journal article" date="2022" name="Mol. Ecol. Resour.">
        <title>The genomes of chicory, endive, great burdock and yacon provide insights into Asteraceae paleo-polyploidization history and plant inulin production.</title>
        <authorList>
            <person name="Fan W."/>
            <person name="Wang S."/>
            <person name="Wang H."/>
            <person name="Wang A."/>
            <person name="Jiang F."/>
            <person name="Liu H."/>
            <person name="Zhao H."/>
            <person name="Xu D."/>
            <person name="Zhang Y."/>
        </authorList>
    </citation>
    <scope>NUCLEOTIDE SEQUENCE [LARGE SCALE GENOMIC DNA]</scope>
    <source>
        <strain evidence="2">cv. Yunnan</strain>
        <tissue evidence="1">Leaves</tissue>
    </source>
</reference>
<sequence>MNLQTLSNVELGEGVHNFQKCFPYIKELTCITYLDEENDFKSLTYLEKLSLNGCVKKHITFPTTLKTLTLRNCGLPWREMSIIQSLPNLHVLKLKENAFEGSCWNTYEQEFQQLKFLRLESLNINLWEAYSASFPCLRQLEIIHCHDLDETPLEMGYIPMLELIKIKRCWHSVGESVRKIQEEQRDEGNYDLKIDISDHFLDKPPPQQRRRLHHRLHPTTTLLLRCRRHHSQGKGRRIEEGGCDISYCLELEIKWQIFFLLLALSTCRFILNSFYNSSSGHVTAQLLLWSSWPSLRRRPT</sequence>